<dbReference type="InterPro" id="IPR011032">
    <property type="entry name" value="GroES-like_sf"/>
</dbReference>
<reference evidence="2" key="1">
    <citation type="journal article" date="2020" name="Nat. Commun.">
        <title>Large-scale genome sequencing of mycorrhizal fungi provides insights into the early evolution of symbiotic traits.</title>
        <authorList>
            <person name="Miyauchi S."/>
            <person name="Kiss E."/>
            <person name="Kuo A."/>
            <person name="Drula E."/>
            <person name="Kohler A."/>
            <person name="Sanchez-Garcia M."/>
            <person name="Morin E."/>
            <person name="Andreopoulos B."/>
            <person name="Barry K.W."/>
            <person name="Bonito G."/>
            <person name="Buee M."/>
            <person name="Carver A."/>
            <person name="Chen C."/>
            <person name="Cichocki N."/>
            <person name="Clum A."/>
            <person name="Culley D."/>
            <person name="Crous P.W."/>
            <person name="Fauchery L."/>
            <person name="Girlanda M."/>
            <person name="Hayes R.D."/>
            <person name="Keri Z."/>
            <person name="LaButti K."/>
            <person name="Lipzen A."/>
            <person name="Lombard V."/>
            <person name="Magnuson J."/>
            <person name="Maillard F."/>
            <person name="Murat C."/>
            <person name="Nolan M."/>
            <person name="Ohm R.A."/>
            <person name="Pangilinan J."/>
            <person name="Pereira M.F."/>
            <person name="Perotto S."/>
            <person name="Peter M."/>
            <person name="Pfister S."/>
            <person name="Riley R."/>
            <person name="Sitrit Y."/>
            <person name="Stielow J.B."/>
            <person name="Szollosi G."/>
            <person name="Zifcakova L."/>
            <person name="Stursova M."/>
            <person name="Spatafora J.W."/>
            <person name="Tedersoo L."/>
            <person name="Vaario L.M."/>
            <person name="Yamada A."/>
            <person name="Yan M."/>
            <person name="Wang P."/>
            <person name="Xu J."/>
            <person name="Bruns T."/>
            <person name="Baldrian P."/>
            <person name="Vilgalys R."/>
            <person name="Dunand C."/>
            <person name="Henrissat B."/>
            <person name="Grigoriev I.V."/>
            <person name="Hibbett D."/>
            <person name="Nagy L.G."/>
            <person name="Martin F.M."/>
        </authorList>
    </citation>
    <scope>NUCLEOTIDE SEQUENCE</scope>
    <source>
        <strain evidence="2">UP504</strain>
    </source>
</reference>
<organism evidence="2 3">
    <name type="scientific">Hydnum rufescens UP504</name>
    <dbReference type="NCBI Taxonomy" id="1448309"/>
    <lineage>
        <taxon>Eukaryota</taxon>
        <taxon>Fungi</taxon>
        <taxon>Dikarya</taxon>
        <taxon>Basidiomycota</taxon>
        <taxon>Agaricomycotina</taxon>
        <taxon>Agaricomycetes</taxon>
        <taxon>Cantharellales</taxon>
        <taxon>Hydnaceae</taxon>
        <taxon>Hydnum</taxon>
    </lineage>
</organism>
<dbReference type="Proteomes" id="UP000886523">
    <property type="component" value="Unassembled WGS sequence"/>
</dbReference>
<dbReference type="Pfam" id="PF00107">
    <property type="entry name" value="ADH_zinc_N"/>
    <property type="match status" value="1"/>
</dbReference>
<dbReference type="GO" id="GO:0016651">
    <property type="term" value="F:oxidoreductase activity, acting on NAD(P)H"/>
    <property type="evidence" value="ECO:0007669"/>
    <property type="project" value="InterPro"/>
</dbReference>
<dbReference type="Gene3D" id="3.40.50.720">
    <property type="entry name" value="NAD(P)-binding Rossmann-like Domain"/>
    <property type="match status" value="1"/>
</dbReference>
<accession>A0A9P6AS67</accession>
<proteinExistence type="predicted"/>
<dbReference type="EMBL" id="MU129007">
    <property type="protein sequence ID" value="KAF9510972.1"/>
    <property type="molecule type" value="Genomic_DNA"/>
</dbReference>
<dbReference type="Pfam" id="PF08240">
    <property type="entry name" value="ADH_N"/>
    <property type="match status" value="1"/>
</dbReference>
<evidence type="ECO:0000313" key="3">
    <source>
        <dbReference type="Proteomes" id="UP000886523"/>
    </source>
</evidence>
<sequence>MASSKTQRAVVVLEKGKTTLVSDKPIPPVIPRGVLVKIKAITLNPTDWKHVDLILKPGDSIGCDFAGDIVELGSEAKDKGFKVGDAVSGVIRGGFHHPDIGVFQEYLVTYPELLWHKPANISYVDAASLNVAGDTAVMSLFYALGVPKFWEPTQPSTPSPSSVLIWAGSTSVGLYAIAFAKLAGLKIVSTASPHNHALLKSLGADAVFDYKDPEVAQKIKDWAQPSGGLTIALDCISEHGSTKLVIDSFGGNSGKVVHILAVKPEEGWPSNVKLERFLLYDALVVDSKDFWTLNEWHKVISSLVEKGQVKNVIPTKITQGIEQIPEGLDLLRQGKVSAQKLAYTVY</sequence>
<dbReference type="InterPro" id="IPR013154">
    <property type="entry name" value="ADH-like_N"/>
</dbReference>
<feature type="domain" description="Enoyl reductase (ER)" evidence="1">
    <location>
        <begin position="16"/>
        <end position="336"/>
    </location>
</feature>
<dbReference type="CDD" id="cd08249">
    <property type="entry name" value="enoyl_reductase_like"/>
    <property type="match status" value="1"/>
</dbReference>
<dbReference type="SUPFAM" id="SSF51735">
    <property type="entry name" value="NAD(P)-binding Rossmann-fold domains"/>
    <property type="match status" value="1"/>
</dbReference>
<keyword evidence="3" id="KW-1185">Reference proteome</keyword>
<dbReference type="InterPro" id="IPR036291">
    <property type="entry name" value="NAD(P)-bd_dom_sf"/>
</dbReference>
<dbReference type="InterPro" id="IPR020843">
    <property type="entry name" value="ER"/>
</dbReference>
<comment type="caution">
    <text evidence="2">The sequence shown here is derived from an EMBL/GenBank/DDBJ whole genome shotgun (WGS) entry which is preliminary data.</text>
</comment>
<evidence type="ECO:0000259" key="1">
    <source>
        <dbReference type="SMART" id="SM00829"/>
    </source>
</evidence>
<dbReference type="InterPro" id="IPR047122">
    <property type="entry name" value="Trans-enoyl_RdTase-like"/>
</dbReference>
<evidence type="ECO:0000313" key="2">
    <source>
        <dbReference type="EMBL" id="KAF9510972.1"/>
    </source>
</evidence>
<dbReference type="AlphaFoldDB" id="A0A9P6AS67"/>
<dbReference type="OrthoDB" id="10257049at2759"/>
<protein>
    <recommendedName>
        <fullName evidence="1">Enoyl reductase (ER) domain-containing protein</fullName>
    </recommendedName>
</protein>
<dbReference type="SMART" id="SM00829">
    <property type="entry name" value="PKS_ER"/>
    <property type="match status" value="1"/>
</dbReference>
<dbReference type="Gene3D" id="3.90.180.10">
    <property type="entry name" value="Medium-chain alcohol dehydrogenases, catalytic domain"/>
    <property type="match status" value="1"/>
</dbReference>
<dbReference type="PANTHER" id="PTHR45348">
    <property type="entry name" value="HYPOTHETICAL OXIDOREDUCTASE (EUROFUNG)"/>
    <property type="match status" value="1"/>
</dbReference>
<gene>
    <name evidence="2" type="ORF">BS47DRAFT_1383704</name>
</gene>
<dbReference type="SUPFAM" id="SSF50129">
    <property type="entry name" value="GroES-like"/>
    <property type="match status" value="1"/>
</dbReference>
<dbReference type="PANTHER" id="PTHR45348:SF2">
    <property type="entry name" value="ZINC-TYPE ALCOHOL DEHYDROGENASE-LIKE PROTEIN C2E1P3.01"/>
    <property type="match status" value="1"/>
</dbReference>
<dbReference type="InterPro" id="IPR013149">
    <property type="entry name" value="ADH-like_C"/>
</dbReference>
<name>A0A9P6AS67_9AGAM</name>